<evidence type="ECO:0000313" key="4">
    <source>
        <dbReference type="EMBL" id="TWU08084.1"/>
    </source>
</evidence>
<dbReference type="PANTHER" id="PTHR43072">
    <property type="entry name" value="N-ACETYLTRANSFERASE"/>
    <property type="match status" value="1"/>
</dbReference>
<keyword evidence="2 4" id="KW-0012">Acyltransferase</keyword>
<evidence type="ECO:0000256" key="1">
    <source>
        <dbReference type="ARBA" id="ARBA00022679"/>
    </source>
</evidence>
<dbReference type="PROSITE" id="PS51186">
    <property type="entry name" value="GNAT"/>
    <property type="match status" value="1"/>
</dbReference>
<dbReference type="SUPFAM" id="SSF55729">
    <property type="entry name" value="Acyl-CoA N-acyltransferases (Nat)"/>
    <property type="match status" value="1"/>
</dbReference>
<dbReference type="AlphaFoldDB" id="A0A5C6BC25"/>
<evidence type="ECO:0000259" key="3">
    <source>
        <dbReference type="PROSITE" id="PS51186"/>
    </source>
</evidence>
<dbReference type="PANTHER" id="PTHR43072:SF23">
    <property type="entry name" value="UPF0039 PROTEIN C11D3.02C"/>
    <property type="match status" value="1"/>
</dbReference>
<evidence type="ECO:0000313" key="5">
    <source>
        <dbReference type="Proteomes" id="UP000320176"/>
    </source>
</evidence>
<organism evidence="4 5">
    <name type="scientific">Stieleria varia</name>
    <dbReference type="NCBI Taxonomy" id="2528005"/>
    <lineage>
        <taxon>Bacteria</taxon>
        <taxon>Pseudomonadati</taxon>
        <taxon>Planctomycetota</taxon>
        <taxon>Planctomycetia</taxon>
        <taxon>Pirellulales</taxon>
        <taxon>Pirellulaceae</taxon>
        <taxon>Stieleria</taxon>
    </lineage>
</organism>
<accession>A0A5C6BC25</accession>
<feature type="domain" description="N-acetyltransferase" evidence="3">
    <location>
        <begin position="11"/>
        <end position="178"/>
    </location>
</feature>
<dbReference type="Gene3D" id="3.40.630.30">
    <property type="match status" value="1"/>
</dbReference>
<keyword evidence="5" id="KW-1185">Reference proteome</keyword>
<proteinExistence type="predicted"/>
<dbReference type="Pfam" id="PF13420">
    <property type="entry name" value="Acetyltransf_4"/>
    <property type="match status" value="1"/>
</dbReference>
<dbReference type="Proteomes" id="UP000320176">
    <property type="component" value="Unassembled WGS sequence"/>
</dbReference>
<comment type="caution">
    <text evidence="4">The sequence shown here is derived from an EMBL/GenBank/DDBJ whole genome shotgun (WGS) entry which is preliminary data.</text>
</comment>
<sequence length="181" mass="20499">MTDHTTSNRNWIVRAAEVSDAAEIARIYNHYVASGGATFATKPTTLDEMESFLKLSPEPGWPRDGWFVAESQGDRRLLGWASARTFSDRFGFRHSCETAIYLDSTSVGSGAADGLQQRIEQHCVEQRIHHAVAKIIADNQRSMRFHYRYGYELVGIQKEIGRLNDQWIDLAILQKLFPLAP</sequence>
<dbReference type="EC" id="2.3.1.-" evidence="4"/>
<reference evidence="4 5" key="1">
    <citation type="submission" date="2019-02" db="EMBL/GenBank/DDBJ databases">
        <title>Deep-cultivation of Planctomycetes and their phenomic and genomic characterization uncovers novel biology.</title>
        <authorList>
            <person name="Wiegand S."/>
            <person name="Jogler M."/>
            <person name="Boedeker C."/>
            <person name="Pinto D."/>
            <person name="Vollmers J."/>
            <person name="Rivas-Marin E."/>
            <person name="Kohn T."/>
            <person name="Peeters S.H."/>
            <person name="Heuer A."/>
            <person name="Rast P."/>
            <person name="Oberbeckmann S."/>
            <person name="Bunk B."/>
            <person name="Jeske O."/>
            <person name="Meyerdierks A."/>
            <person name="Storesund J.E."/>
            <person name="Kallscheuer N."/>
            <person name="Luecker S."/>
            <person name="Lage O.M."/>
            <person name="Pohl T."/>
            <person name="Merkel B.J."/>
            <person name="Hornburger P."/>
            <person name="Mueller R.-W."/>
            <person name="Bruemmer F."/>
            <person name="Labrenz M."/>
            <person name="Spormann A.M."/>
            <person name="Op Den Camp H."/>
            <person name="Overmann J."/>
            <person name="Amann R."/>
            <person name="Jetten M.S.M."/>
            <person name="Mascher T."/>
            <person name="Medema M.H."/>
            <person name="Devos D.P."/>
            <person name="Kaster A.-K."/>
            <person name="Ovreas L."/>
            <person name="Rohde M."/>
            <person name="Galperin M.Y."/>
            <person name="Jogler C."/>
        </authorList>
    </citation>
    <scope>NUCLEOTIDE SEQUENCE [LARGE SCALE GENOMIC DNA]</scope>
    <source>
        <strain evidence="4 5">Pla52n</strain>
    </source>
</reference>
<name>A0A5C6BC25_9BACT</name>
<dbReference type="EMBL" id="SJPN01000001">
    <property type="protein sequence ID" value="TWU08084.1"/>
    <property type="molecule type" value="Genomic_DNA"/>
</dbReference>
<protein>
    <submittedName>
        <fullName evidence="4">N-acyltransferase YncA</fullName>
        <ecNumber evidence="4">2.3.1.-</ecNumber>
    </submittedName>
</protein>
<dbReference type="RefSeq" id="WP_197454237.1">
    <property type="nucleotide sequence ID" value="NZ_CP151726.1"/>
</dbReference>
<keyword evidence="1 4" id="KW-0808">Transferase</keyword>
<dbReference type="InterPro" id="IPR016181">
    <property type="entry name" value="Acyl_CoA_acyltransferase"/>
</dbReference>
<gene>
    <name evidence="4" type="primary">yncA</name>
    <name evidence="4" type="ORF">Pla52n_06650</name>
</gene>
<evidence type="ECO:0000256" key="2">
    <source>
        <dbReference type="ARBA" id="ARBA00023315"/>
    </source>
</evidence>
<dbReference type="GO" id="GO:0016747">
    <property type="term" value="F:acyltransferase activity, transferring groups other than amino-acyl groups"/>
    <property type="evidence" value="ECO:0007669"/>
    <property type="project" value="InterPro"/>
</dbReference>
<dbReference type="InterPro" id="IPR000182">
    <property type="entry name" value="GNAT_dom"/>
</dbReference>